<name>A0A6B9ZPP6_9BACT</name>
<dbReference type="PANTHER" id="PTHR43798">
    <property type="entry name" value="MONOACYLGLYCEROL LIPASE"/>
    <property type="match status" value="1"/>
</dbReference>
<dbReference type="EMBL" id="CP048113">
    <property type="protein sequence ID" value="QHS63641.1"/>
    <property type="molecule type" value="Genomic_DNA"/>
</dbReference>
<dbReference type="Proteomes" id="UP000476411">
    <property type="component" value="Chromosome"/>
</dbReference>
<evidence type="ECO:0000256" key="1">
    <source>
        <dbReference type="SAM" id="SignalP"/>
    </source>
</evidence>
<feature type="domain" description="AB hydrolase-1" evidence="2">
    <location>
        <begin position="60"/>
        <end position="292"/>
    </location>
</feature>
<dbReference type="RefSeq" id="WP_162335357.1">
    <property type="nucleotide sequence ID" value="NZ_CP048113.1"/>
</dbReference>
<proteinExistence type="predicted"/>
<dbReference type="InterPro" id="IPR029058">
    <property type="entry name" value="AB_hydrolase_fold"/>
</dbReference>
<dbReference type="GO" id="GO:0046464">
    <property type="term" value="P:acylglycerol catabolic process"/>
    <property type="evidence" value="ECO:0007669"/>
    <property type="project" value="TreeGrafter"/>
</dbReference>
<dbReference type="AlphaFoldDB" id="A0A6B9ZPP6"/>
<organism evidence="3 4">
    <name type="scientific">Chitinophaga agri</name>
    <dbReference type="NCBI Taxonomy" id="2703787"/>
    <lineage>
        <taxon>Bacteria</taxon>
        <taxon>Pseudomonadati</taxon>
        <taxon>Bacteroidota</taxon>
        <taxon>Chitinophagia</taxon>
        <taxon>Chitinophagales</taxon>
        <taxon>Chitinophagaceae</taxon>
        <taxon>Chitinophaga</taxon>
    </lineage>
</organism>
<reference evidence="3 4" key="1">
    <citation type="submission" date="2020-01" db="EMBL/GenBank/DDBJ databases">
        <title>Complete genome sequence of Chitinophaga sp. H33E-04 isolated from quinoa roots.</title>
        <authorList>
            <person name="Weon H.-Y."/>
            <person name="Lee S.A."/>
        </authorList>
    </citation>
    <scope>NUCLEOTIDE SEQUENCE [LARGE SCALE GENOMIC DNA]</scope>
    <source>
        <strain evidence="3 4">H33E-04</strain>
    </source>
</reference>
<dbReference type="GO" id="GO:0047372">
    <property type="term" value="F:monoacylglycerol lipase activity"/>
    <property type="evidence" value="ECO:0007669"/>
    <property type="project" value="TreeGrafter"/>
</dbReference>
<sequence>MTTIKTLISTAVIALGLISCSKSEPAAPDNTSNQTAKTKFIEAGGTKYAYRELGNQSGTPVLMLSPLGSSLDDWDPAVTNGIAQNYKVILVDLDGVGASTGTTPNNIVDMAKGATTFIKAMGLKKVNLLGFSLGSFIAQQVALTEPELIKKMILTGTGPKGAVGLSNLTNLLAAGAGLTPEQNFLFFGFTKSDASIKAGTASWNRVHERTTDRDPAVSQESAGAAVQAVLGWAQPNAAALDELKQVTIPVLIAQGKEDLPVPVENAINMSQHLPNARLVVYPDAAHAALFQNADAFVKEVVGFLAQ</sequence>
<keyword evidence="3" id="KW-0378">Hydrolase</keyword>
<evidence type="ECO:0000313" key="4">
    <source>
        <dbReference type="Proteomes" id="UP000476411"/>
    </source>
</evidence>
<dbReference type="KEGG" id="chih:GWR21_29890"/>
<accession>A0A6B9ZPP6</accession>
<evidence type="ECO:0000259" key="2">
    <source>
        <dbReference type="Pfam" id="PF00561"/>
    </source>
</evidence>
<protein>
    <submittedName>
        <fullName evidence="3">Alpha/beta hydrolase</fullName>
    </submittedName>
</protein>
<dbReference type="SUPFAM" id="SSF53474">
    <property type="entry name" value="alpha/beta-Hydrolases"/>
    <property type="match status" value="1"/>
</dbReference>
<dbReference type="InterPro" id="IPR050266">
    <property type="entry name" value="AB_hydrolase_sf"/>
</dbReference>
<gene>
    <name evidence="3" type="ORF">GWR21_29890</name>
</gene>
<feature type="signal peptide" evidence="1">
    <location>
        <begin position="1"/>
        <end position="26"/>
    </location>
</feature>
<dbReference type="GO" id="GO:0016020">
    <property type="term" value="C:membrane"/>
    <property type="evidence" value="ECO:0007669"/>
    <property type="project" value="TreeGrafter"/>
</dbReference>
<evidence type="ECO:0000313" key="3">
    <source>
        <dbReference type="EMBL" id="QHS63641.1"/>
    </source>
</evidence>
<dbReference type="InterPro" id="IPR000073">
    <property type="entry name" value="AB_hydrolase_1"/>
</dbReference>
<dbReference type="PROSITE" id="PS51257">
    <property type="entry name" value="PROKAR_LIPOPROTEIN"/>
    <property type="match status" value="1"/>
</dbReference>
<keyword evidence="1" id="KW-0732">Signal</keyword>
<feature type="chain" id="PRO_5025444044" evidence="1">
    <location>
        <begin position="27"/>
        <end position="306"/>
    </location>
</feature>
<dbReference type="PANTHER" id="PTHR43798:SF5">
    <property type="entry name" value="MONOACYLGLYCEROL LIPASE ABHD6"/>
    <property type="match status" value="1"/>
</dbReference>
<dbReference type="PRINTS" id="PR00111">
    <property type="entry name" value="ABHYDROLASE"/>
</dbReference>
<dbReference type="Gene3D" id="3.40.50.1820">
    <property type="entry name" value="alpha/beta hydrolase"/>
    <property type="match status" value="1"/>
</dbReference>
<dbReference type="Pfam" id="PF00561">
    <property type="entry name" value="Abhydrolase_1"/>
    <property type="match status" value="1"/>
</dbReference>
<keyword evidence="4" id="KW-1185">Reference proteome</keyword>